<dbReference type="InterPro" id="IPR025332">
    <property type="entry name" value="DUF4238"/>
</dbReference>
<dbReference type="Proteomes" id="UP000710385">
    <property type="component" value="Unassembled WGS sequence"/>
</dbReference>
<reference evidence="1" key="1">
    <citation type="submission" date="2020-05" db="EMBL/GenBank/DDBJ databases">
        <title>High-Quality Genomes of Partial-Nitritation/Anammox System by Hierarchical Clustering Based Hybrid Assembly.</title>
        <authorList>
            <person name="Liu L."/>
            <person name="Wang Y."/>
            <person name="Che Y."/>
            <person name="Chen Y."/>
            <person name="Xia Y."/>
            <person name="Luo R."/>
            <person name="Cheng S.H."/>
            <person name="Zheng C."/>
            <person name="Zhang T."/>
        </authorList>
    </citation>
    <scope>NUCLEOTIDE SEQUENCE</scope>
    <source>
        <strain evidence="1">H1_PAT1</strain>
    </source>
</reference>
<sequence length="307" mass="35708">MHRKKCTKHQHWVPQFYLRYFATPESRDTKHPKVWIFSKESKDENDSLTSIRNVCGKNYLYSPQQLDGDRSWALEDKLNDVETLLGPIWSDLATNFVALEDEQIRQSLALFVSITHMRHPDMRNTVENLHGKLINFYETTPVYPDGTPMIESIEFRNRSYKFDTTDWHTYRSHGRDGHDRTFAELVQSETGMMAKHLMTKRWSMLFSSSNVFVTSDKPVALSHMTRERYGYGTMDTIITFPISPSRVLVMDDLHSEPANQYHRIIESNIGAVNMAIWQGARRFLITGRPIPEVLSELIAFTDNKNDA</sequence>
<dbReference type="Pfam" id="PF14022">
    <property type="entry name" value="DUF4238"/>
    <property type="match status" value="1"/>
</dbReference>
<dbReference type="AlphaFoldDB" id="A0A928TYA4"/>
<protein>
    <submittedName>
        <fullName evidence="1">DUF4238 domain-containing protein</fullName>
    </submittedName>
</protein>
<evidence type="ECO:0000313" key="2">
    <source>
        <dbReference type="Proteomes" id="UP000710385"/>
    </source>
</evidence>
<proteinExistence type="predicted"/>
<gene>
    <name evidence="1" type="ORF">HS096_06795</name>
</gene>
<evidence type="ECO:0000313" key="1">
    <source>
        <dbReference type="EMBL" id="MBE7525973.1"/>
    </source>
</evidence>
<comment type="caution">
    <text evidence="1">The sequence shown here is derived from an EMBL/GenBank/DDBJ whole genome shotgun (WGS) entry which is preliminary data.</text>
</comment>
<dbReference type="EMBL" id="JABTTY010000003">
    <property type="protein sequence ID" value="MBE7525973.1"/>
    <property type="molecule type" value="Genomic_DNA"/>
</dbReference>
<name>A0A928TYA4_UNCKA</name>
<accession>A0A928TYA4</accession>
<organism evidence="1 2">
    <name type="scientific">candidate division WWE3 bacterium</name>
    <dbReference type="NCBI Taxonomy" id="2053526"/>
    <lineage>
        <taxon>Bacteria</taxon>
        <taxon>Katanobacteria</taxon>
    </lineage>
</organism>